<evidence type="ECO:0000313" key="1">
    <source>
        <dbReference type="EMBL" id="MBA4667064.1"/>
    </source>
</evidence>
<reference evidence="1" key="1">
    <citation type="journal article" date="2013" name="J. Plant Res.">
        <title>Effect of fungi and light on seed germination of three Opuntia species from semiarid lands of central Mexico.</title>
        <authorList>
            <person name="Delgado-Sanchez P."/>
            <person name="Jimenez-Bremont J.F."/>
            <person name="Guerrero-Gonzalez Mde L."/>
            <person name="Flores J."/>
        </authorList>
    </citation>
    <scope>NUCLEOTIDE SEQUENCE</scope>
    <source>
        <tissue evidence="1">Cladode</tissue>
    </source>
</reference>
<name>A0A7C9ESL9_OPUST</name>
<sequence length="120" mass="12998">MDFELSVKTISPTLATPSLRLNSHLPFNNGPLSFLGRAIFLAKSLSVQSSVSSTSKSPLRTKILIFEEASRPSFTLDPELSCNSTSSEAPSSFIFLKVKTVSGKVPTKTNFKLIDTSEVT</sequence>
<protein>
    <submittedName>
        <fullName evidence="1">Uncharacterized protein</fullName>
    </submittedName>
</protein>
<dbReference type="AlphaFoldDB" id="A0A7C9ESL9"/>
<accession>A0A7C9ESL9</accession>
<organism evidence="1">
    <name type="scientific">Opuntia streptacantha</name>
    <name type="common">Prickly pear cactus</name>
    <name type="synonym">Opuntia cardona</name>
    <dbReference type="NCBI Taxonomy" id="393608"/>
    <lineage>
        <taxon>Eukaryota</taxon>
        <taxon>Viridiplantae</taxon>
        <taxon>Streptophyta</taxon>
        <taxon>Embryophyta</taxon>
        <taxon>Tracheophyta</taxon>
        <taxon>Spermatophyta</taxon>
        <taxon>Magnoliopsida</taxon>
        <taxon>eudicotyledons</taxon>
        <taxon>Gunneridae</taxon>
        <taxon>Pentapetalae</taxon>
        <taxon>Caryophyllales</taxon>
        <taxon>Cactineae</taxon>
        <taxon>Cactaceae</taxon>
        <taxon>Opuntioideae</taxon>
        <taxon>Opuntia</taxon>
    </lineage>
</organism>
<dbReference type="EMBL" id="GISG01234162">
    <property type="protein sequence ID" value="MBA4667064.1"/>
    <property type="molecule type" value="Transcribed_RNA"/>
</dbReference>
<reference evidence="1" key="2">
    <citation type="submission" date="2020-07" db="EMBL/GenBank/DDBJ databases">
        <authorList>
            <person name="Vera ALvarez R."/>
            <person name="Arias-Moreno D.M."/>
            <person name="Jimenez-Jacinto V."/>
            <person name="Jimenez-Bremont J.F."/>
            <person name="Swaminathan K."/>
            <person name="Moose S.P."/>
            <person name="Guerrero-Gonzalez M.L."/>
            <person name="Marino-Ramirez L."/>
            <person name="Landsman D."/>
            <person name="Rodriguez-Kessler M."/>
            <person name="Delgado-Sanchez P."/>
        </authorList>
    </citation>
    <scope>NUCLEOTIDE SEQUENCE</scope>
    <source>
        <tissue evidence="1">Cladode</tissue>
    </source>
</reference>
<proteinExistence type="predicted"/>